<evidence type="ECO:0000256" key="2">
    <source>
        <dbReference type="SAM" id="Phobius"/>
    </source>
</evidence>
<sequence length="687" mass="76233">MWRMKKSIRGCISCILPCGALDVIRIVHSNSRVEEITTRTIKAADVMRAHPKHVLRNYSSPNLLIVPPHAELRRGNIYFLVPLPPPPNQYTAEAYQKLSIPTHTSTSRPRRLTLWRPHLDTISEIEELTARTIKAADVMRAHPNHIIKKYSSSNLLIVPPHADLHRGNIYLLVPLPPPPPPNQHAAAVHQQLSISTHTSTSSQNETDIDIGIPTVMLPQDAVSVQLYSPLRPLVDVAEVFLWLMAVGTILCASYWSAWTTREAAVERKKLLKDASDEYLNTENAGSTGYVEISTMAAISFVVIASCFLLMLYKLMASWFIEVLVVLFCIGGVEVRYSFPDFVPVYYDHSLTPPFRDVENEEEHKGMYIMHPAMRGTGQLKRSPLAPSRLLTIEELTARTIKAVDVMRAHPNHIIKKYSSSNLVIQHLAARSPPSPSPSQPTHCGSTSAALYLHSHKHQQPMWRMKKSIRGCISCILPCGALDVIRIVHSNSRVEEITTRTIKAADVMRALGTILPPTSSSFLPTLNSVAATSTSSFPCLPLPTNTLQKQIRSSPSPLTQALADPAVLLSGGLISTPFLIHSNGRIEELTTHTIKTADVMRAHPNHIIKKYSSSNLVIVPPEADLYRGNIYLLVPLPHPHPPPPNQHAAAVHQQLSTSTRTSTSSRLTLSRRGLDTITENIDKLIEER</sequence>
<feature type="transmembrane region" description="Helical" evidence="2">
    <location>
        <begin position="292"/>
        <end position="312"/>
    </location>
</feature>
<comment type="caution">
    <text evidence="3">The sequence shown here is derived from an EMBL/GenBank/DDBJ whole genome shotgun (WGS) entry which is preliminary data.</text>
</comment>
<dbReference type="Pfam" id="PF14009">
    <property type="entry name" value="PADRE"/>
    <property type="match status" value="3"/>
</dbReference>
<keyword evidence="4" id="KW-1185">Reference proteome</keyword>
<dbReference type="EMBL" id="SDMP01000014">
    <property type="protein sequence ID" value="RYR15394.1"/>
    <property type="molecule type" value="Genomic_DNA"/>
</dbReference>
<dbReference type="GO" id="GO:0006508">
    <property type="term" value="P:proteolysis"/>
    <property type="evidence" value="ECO:0007669"/>
    <property type="project" value="UniProtKB-KW"/>
</dbReference>
<evidence type="ECO:0000313" key="4">
    <source>
        <dbReference type="Proteomes" id="UP000289738"/>
    </source>
</evidence>
<gene>
    <name evidence="3" type="ORF">Ahy_B04g072138</name>
</gene>
<name>A0A444ZML3_ARAHY</name>
<keyword evidence="2" id="KW-1133">Transmembrane helix</keyword>
<dbReference type="GO" id="GO:0042500">
    <property type="term" value="F:aspartic endopeptidase activity, intramembrane cleaving"/>
    <property type="evidence" value="ECO:0007669"/>
    <property type="project" value="InterPro"/>
</dbReference>
<dbReference type="InterPro" id="IPR025322">
    <property type="entry name" value="PADRE_dom"/>
</dbReference>
<proteinExistence type="predicted"/>
<keyword evidence="2" id="KW-0472">Membrane</keyword>
<dbReference type="PANTHER" id="PTHR33052">
    <property type="entry name" value="DUF4228 DOMAIN PROTEIN-RELATED"/>
    <property type="match status" value="1"/>
</dbReference>
<protein>
    <submittedName>
        <fullName evidence="3">Uncharacterized protein</fullName>
    </submittedName>
</protein>
<organism evidence="3 4">
    <name type="scientific">Arachis hypogaea</name>
    <name type="common">Peanut</name>
    <dbReference type="NCBI Taxonomy" id="3818"/>
    <lineage>
        <taxon>Eukaryota</taxon>
        <taxon>Viridiplantae</taxon>
        <taxon>Streptophyta</taxon>
        <taxon>Embryophyta</taxon>
        <taxon>Tracheophyta</taxon>
        <taxon>Spermatophyta</taxon>
        <taxon>Magnoliopsida</taxon>
        <taxon>eudicotyledons</taxon>
        <taxon>Gunneridae</taxon>
        <taxon>Pentapetalae</taxon>
        <taxon>rosids</taxon>
        <taxon>fabids</taxon>
        <taxon>Fabales</taxon>
        <taxon>Fabaceae</taxon>
        <taxon>Papilionoideae</taxon>
        <taxon>50 kb inversion clade</taxon>
        <taxon>dalbergioids sensu lato</taxon>
        <taxon>Dalbergieae</taxon>
        <taxon>Pterocarpus clade</taxon>
        <taxon>Arachis</taxon>
    </lineage>
</organism>
<dbReference type="InterPro" id="IPR007369">
    <property type="entry name" value="Peptidase_A22B_SPP"/>
</dbReference>
<keyword evidence="1" id="KW-0378">Hydrolase</keyword>
<keyword evidence="2" id="KW-0812">Transmembrane</keyword>
<dbReference type="GO" id="GO:0016020">
    <property type="term" value="C:membrane"/>
    <property type="evidence" value="ECO:0007669"/>
    <property type="project" value="InterPro"/>
</dbReference>
<accession>A0A444ZML3</accession>
<evidence type="ECO:0000256" key="1">
    <source>
        <dbReference type="ARBA" id="ARBA00022670"/>
    </source>
</evidence>
<keyword evidence="1" id="KW-0645">Protease</keyword>
<dbReference type="STRING" id="3818.A0A444ZML3"/>
<dbReference type="Pfam" id="PF04258">
    <property type="entry name" value="Peptidase_A22B"/>
    <property type="match status" value="1"/>
</dbReference>
<reference evidence="3 4" key="1">
    <citation type="submission" date="2019-01" db="EMBL/GenBank/DDBJ databases">
        <title>Sequencing of cultivated peanut Arachis hypogaea provides insights into genome evolution and oil improvement.</title>
        <authorList>
            <person name="Chen X."/>
        </authorList>
    </citation>
    <scope>NUCLEOTIDE SEQUENCE [LARGE SCALE GENOMIC DNA]</scope>
    <source>
        <strain evidence="4">cv. Fuhuasheng</strain>
        <tissue evidence="3">Leaves</tissue>
    </source>
</reference>
<evidence type="ECO:0000313" key="3">
    <source>
        <dbReference type="EMBL" id="RYR15394.1"/>
    </source>
</evidence>
<dbReference type="Proteomes" id="UP000289738">
    <property type="component" value="Chromosome B04"/>
</dbReference>
<dbReference type="AlphaFoldDB" id="A0A444ZML3"/>
<feature type="transmembrane region" description="Helical" evidence="2">
    <location>
        <begin position="239"/>
        <end position="258"/>
    </location>
</feature>